<dbReference type="GO" id="GO:0034417">
    <property type="term" value="F:bisphosphoglycerate 3-phosphatase activity"/>
    <property type="evidence" value="ECO:0007669"/>
    <property type="project" value="UniProtKB-EC"/>
</dbReference>
<protein>
    <recommendedName>
        <fullName evidence="5">Multiple inositol polyphosphate phosphatase 1</fullName>
        <ecNumber evidence="4">3.1.3.62</ecNumber>
        <ecNumber evidence="3">3.1.3.80</ecNumber>
    </recommendedName>
    <alternativeName>
        <fullName evidence="9">2,3-bisphosphoglycerate 3-phosphatase</fullName>
    </alternativeName>
</protein>
<dbReference type="CDD" id="cd07061">
    <property type="entry name" value="HP_HAP_like"/>
    <property type="match status" value="1"/>
</dbReference>
<proteinExistence type="inferred from homology"/>
<dbReference type="EC" id="3.1.3.80" evidence="3"/>
<dbReference type="AlphaFoldDB" id="A0A4P9XX20"/>
<dbReference type="SUPFAM" id="SSF53254">
    <property type="entry name" value="Phosphoglycerate mutase-like"/>
    <property type="match status" value="1"/>
</dbReference>
<name>A0A4P9XX20_9FUNG</name>
<dbReference type="EMBL" id="KZ992435">
    <property type="protein sequence ID" value="RKP10854.1"/>
    <property type="molecule type" value="Genomic_DNA"/>
</dbReference>
<evidence type="ECO:0000256" key="7">
    <source>
        <dbReference type="ARBA" id="ARBA00022801"/>
    </source>
</evidence>
<dbReference type="EC" id="3.1.3.62" evidence="4"/>
<evidence type="ECO:0000256" key="12">
    <source>
        <dbReference type="ARBA" id="ARBA00043691"/>
    </source>
</evidence>
<feature type="transmembrane region" description="Helical" evidence="15">
    <location>
        <begin position="72"/>
        <end position="95"/>
    </location>
</feature>
<feature type="compositionally biased region" description="Polar residues" evidence="14">
    <location>
        <begin position="1"/>
        <end position="10"/>
    </location>
</feature>
<dbReference type="Pfam" id="PF00328">
    <property type="entry name" value="His_Phos_2"/>
    <property type="match status" value="1"/>
</dbReference>
<reference evidence="17" key="1">
    <citation type="journal article" date="2018" name="Nat. Microbiol.">
        <title>Leveraging single-cell genomics to expand the fungal tree of life.</title>
        <authorList>
            <person name="Ahrendt S.R."/>
            <person name="Quandt C.A."/>
            <person name="Ciobanu D."/>
            <person name="Clum A."/>
            <person name="Salamov A."/>
            <person name="Andreopoulos B."/>
            <person name="Cheng J.F."/>
            <person name="Woyke T."/>
            <person name="Pelin A."/>
            <person name="Henrissat B."/>
            <person name="Reynolds N.K."/>
            <person name="Benny G.L."/>
            <person name="Smith M.E."/>
            <person name="James T.Y."/>
            <person name="Grigoriev I.V."/>
        </authorList>
    </citation>
    <scope>NUCLEOTIDE SEQUENCE [LARGE SCALE GENOMIC DNA]</scope>
    <source>
        <strain evidence="17">RSA 1356</strain>
    </source>
</reference>
<evidence type="ECO:0000256" key="8">
    <source>
        <dbReference type="ARBA" id="ARBA00023136"/>
    </source>
</evidence>
<evidence type="ECO:0000256" key="9">
    <source>
        <dbReference type="ARBA" id="ARBA00031642"/>
    </source>
</evidence>
<comment type="catalytic activity">
    <reaction evidence="11">
        <text>1D-myo-inositol 1,2,4,5,6-pentakisphosphate + H2O = 1D-myo-inositol 1,2,5,6-tetrakisphosphate + phosphate</text>
        <dbReference type="Rhea" id="RHEA:77115"/>
        <dbReference type="ChEBI" id="CHEBI:15377"/>
        <dbReference type="ChEBI" id="CHEBI:43474"/>
        <dbReference type="ChEBI" id="CHEBI:57798"/>
        <dbReference type="ChEBI" id="CHEBI:195535"/>
        <dbReference type="EC" id="3.1.3.62"/>
    </reaction>
    <physiologicalReaction direction="left-to-right" evidence="11">
        <dbReference type="Rhea" id="RHEA:77116"/>
    </physiologicalReaction>
</comment>
<evidence type="ECO:0000256" key="14">
    <source>
        <dbReference type="SAM" id="MobiDB-lite"/>
    </source>
</evidence>
<evidence type="ECO:0000256" key="3">
    <source>
        <dbReference type="ARBA" id="ARBA00012976"/>
    </source>
</evidence>
<evidence type="ECO:0000313" key="17">
    <source>
        <dbReference type="Proteomes" id="UP000271241"/>
    </source>
</evidence>
<dbReference type="GO" id="GO:0003993">
    <property type="term" value="F:acid phosphatase activity"/>
    <property type="evidence" value="ECO:0007669"/>
    <property type="project" value="TreeGrafter"/>
</dbReference>
<dbReference type="PANTHER" id="PTHR20963">
    <property type="entry name" value="MULTIPLE INOSITOL POLYPHOSPHATE PHOSPHATASE-RELATED"/>
    <property type="match status" value="1"/>
</dbReference>
<keyword evidence="6" id="KW-0732">Signal</keyword>
<evidence type="ECO:0000256" key="10">
    <source>
        <dbReference type="ARBA" id="ARBA00043668"/>
    </source>
</evidence>
<dbReference type="GO" id="GO:0016020">
    <property type="term" value="C:membrane"/>
    <property type="evidence" value="ECO:0007669"/>
    <property type="project" value="UniProtKB-SubCell"/>
</dbReference>
<organism evidence="16 17">
    <name type="scientific">Thamnocephalis sphaerospora</name>
    <dbReference type="NCBI Taxonomy" id="78915"/>
    <lineage>
        <taxon>Eukaryota</taxon>
        <taxon>Fungi</taxon>
        <taxon>Fungi incertae sedis</taxon>
        <taxon>Zoopagomycota</taxon>
        <taxon>Zoopagomycotina</taxon>
        <taxon>Zoopagomycetes</taxon>
        <taxon>Zoopagales</taxon>
        <taxon>Sigmoideomycetaceae</taxon>
        <taxon>Thamnocephalis</taxon>
    </lineage>
</organism>
<gene>
    <name evidence="16" type="ORF">THASP1DRAFT_27393</name>
</gene>
<keyword evidence="15" id="KW-1133">Transmembrane helix</keyword>
<evidence type="ECO:0000256" key="2">
    <source>
        <dbReference type="ARBA" id="ARBA00008422"/>
    </source>
</evidence>
<evidence type="ECO:0000256" key="15">
    <source>
        <dbReference type="SAM" id="Phobius"/>
    </source>
</evidence>
<dbReference type="STRING" id="78915.A0A4P9XX20"/>
<comment type="similarity">
    <text evidence="2">Belongs to the histidine acid phosphatase family. MINPP1 subfamily.</text>
</comment>
<keyword evidence="17" id="KW-1185">Reference proteome</keyword>
<keyword evidence="15" id="KW-0812">Transmembrane</keyword>
<keyword evidence="8 15" id="KW-0472">Membrane</keyword>
<dbReference type="PROSITE" id="PS00616">
    <property type="entry name" value="HIS_ACID_PHOSPHAT_1"/>
    <property type="match status" value="1"/>
</dbReference>
<comment type="subcellular location">
    <subcellularLocation>
        <location evidence="1">Membrane</location>
    </subcellularLocation>
</comment>
<comment type="catalytic activity">
    <reaction evidence="10">
        <text>1D-myo-inositol 1,2,5,6-tetrakisphosphate + H2O = 1D-myo-inositol 1,2,6-trisphosphate + phosphate</text>
        <dbReference type="Rhea" id="RHEA:77119"/>
        <dbReference type="ChEBI" id="CHEBI:15377"/>
        <dbReference type="ChEBI" id="CHEBI:43474"/>
        <dbReference type="ChEBI" id="CHEBI:195535"/>
        <dbReference type="ChEBI" id="CHEBI:195537"/>
        <dbReference type="EC" id="3.1.3.62"/>
    </reaction>
    <physiologicalReaction direction="left-to-right" evidence="10">
        <dbReference type="Rhea" id="RHEA:77120"/>
    </physiologicalReaction>
</comment>
<dbReference type="OrthoDB" id="6509975at2759"/>
<dbReference type="PANTHER" id="PTHR20963:SF8">
    <property type="entry name" value="MULTIPLE INOSITOL POLYPHOSPHATE PHOSPHATASE 1"/>
    <property type="match status" value="1"/>
</dbReference>
<comment type="catalytic activity">
    <reaction evidence="13">
        <text>(2R)-2,3-bisphosphoglycerate + H2O = (2R)-2-phosphoglycerate + phosphate</text>
        <dbReference type="Rhea" id="RHEA:27381"/>
        <dbReference type="ChEBI" id="CHEBI:15377"/>
        <dbReference type="ChEBI" id="CHEBI:43474"/>
        <dbReference type="ChEBI" id="CHEBI:58248"/>
        <dbReference type="ChEBI" id="CHEBI:58289"/>
        <dbReference type="EC" id="3.1.3.80"/>
    </reaction>
    <physiologicalReaction direction="left-to-right" evidence="13">
        <dbReference type="Rhea" id="RHEA:27382"/>
    </physiologicalReaction>
</comment>
<dbReference type="InterPro" id="IPR029033">
    <property type="entry name" value="His_PPase_superfam"/>
</dbReference>
<evidence type="ECO:0000256" key="13">
    <source>
        <dbReference type="ARBA" id="ARBA00043832"/>
    </source>
</evidence>
<accession>A0A4P9XX20</accession>
<evidence type="ECO:0000256" key="11">
    <source>
        <dbReference type="ARBA" id="ARBA00043671"/>
    </source>
</evidence>
<evidence type="ECO:0000313" key="16">
    <source>
        <dbReference type="EMBL" id="RKP10854.1"/>
    </source>
</evidence>
<evidence type="ECO:0000256" key="1">
    <source>
        <dbReference type="ARBA" id="ARBA00004370"/>
    </source>
</evidence>
<dbReference type="InterPro" id="IPR033379">
    <property type="entry name" value="Acid_Pase_AS"/>
</dbReference>
<evidence type="ECO:0000256" key="4">
    <source>
        <dbReference type="ARBA" id="ARBA00013040"/>
    </source>
</evidence>
<feature type="region of interest" description="Disordered" evidence="14">
    <location>
        <begin position="1"/>
        <end position="20"/>
    </location>
</feature>
<dbReference type="Proteomes" id="UP000271241">
    <property type="component" value="Unassembled WGS sequence"/>
</dbReference>
<sequence length="574" mass="65577">MTTPRNSPRNNTDDRWQGQQAMYRDDRDVASDEDEHHAFLAGEPRVRLTHPKQVQQWRWHWRWLVVRRWTPHILGTAIVLLLVISLCSLTAYWSYGSYAARRETLRDMLGTKARYPTPTSLDSDDVHPPVVDAHNCSTVPLPGDVPPHCELVHLQLVSRHGTRNPTPRVVEKLAALETELLAHHNSAWPKWLVSWRNPYSMDTAAELVEQGKHDLASLATRDVCRYGRWLDAARFKDPSDPRRGSAASERHQLAWYGSSAKQRCIDSAKAYATVFSGQKLDTSAIHILPELALPMDTAEQGQDNELAMHHACALWEKQSKDRSGELSMEAPYRERYMPMILDQLSETLGYPTTNETLEAVWMACAFEFAIDAKPNQWCQLVQSHTKSVQNLGDSWWMGDNSEAGMSPLRLVDFFEDVRHYFQYGPGHPLNQRLACVLFTRVLGEMRTALRGQPGPRWWLRFAHAETIMLMLNHLDVYTGPLEFRQDRAFRTSRIAPFAANLHFELLRCGSETASAVSRVSDDNYHVRVLLNEQPIRIPGCPADQDLCPWAEFERAVLARAGDCHFDAMCRLPKL</sequence>
<dbReference type="InterPro" id="IPR000560">
    <property type="entry name" value="His_Pase_clade-2"/>
</dbReference>
<evidence type="ECO:0000256" key="6">
    <source>
        <dbReference type="ARBA" id="ARBA00022729"/>
    </source>
</evidence>
<comment type="catalytic activity">
    <reaction evidence="12">
        <text>1D-myo-inositol hexakisphosphate + H2O = 1D-myo-inositol 1,2,4,5,6-pentakisphosphate + phosphate</text>
        <dbReference type="Rhea" id="RHEA:16989"/>
        <dbReference type="ChEBI" id="CHEBI:15377"/>
        <dbReference type="ChEBI" id="CHEBI:43474"/>
        <dbReference type="ChEBI" id="CHEBI:57798"/>
        <dbReference type="ChEBI" id="CHEBI:58130"/>
        <dbReference type="EC" id="3.1.3.62"/>
    </reaction>
    <physiologicalReaction direction="left-to-right" evidence="12">
        <dbReference type="Rhea" id="RHEA:16990"/>
    </physiologicalReaction>
</comment>
<evidence type="ECO:0000256" key="5">
    <source>
        <dbReference type="ARBA" id="ARBA00018097"/>
    </source>
</evidence>
<dbReference type="GO" id="GO:0052745">
    <property type="term" value="F:inositol phosphate phosphatase activity"/>
    <property type="evidence" value="ECO:0007669"/>
    <property type="project" value="TreeGrafter"/>
</dbReference>
<keyword evidence="7" id="KW-0378">Hydrolase</keyword>
<dbReference type="Gene3D" id="3.40.50.1240">
    <property type="entry name" value="Phosphoglycerate mutase-like"/>
    <property type="match status" value="1"/>
</dbReference>